<dbReference type="PROSITE" id="PS50931">
    <property type="entry name" value="HTH_LYSR"/>
    <property type="match status" value="1"/>
</dbReference>
<dbReference type="AlphaFoldDB" id="A0A839EDH6"/>
<dbReference type="Proteomes" id="UP000549052">
    <property type="component" value="Unassembled WGS sequence"/>
</dbReference>
<evidence type="ECO:0000313" key="8">
    <source>
        <dbReference type="Proteomes" id="UP000549052"/>
    </source>
</evidence>
<organism evidence="7 8">
    <name type="scientific">Phyllobacterium myrsinacearum</name>
    <dbReference type="NCBI Taxonomy" id="28101"/>
    <lineage>
        <taxon>Bacteria</taxon>
        <taxon>Pseudomonadati</taxon>
        <taxon>Pseudomonadota</taxon>
        <taxon>Alphaproteobacteria</taxon>
        <taxon>Hyphomicrobiales</taxon>
        <taxon>Phyllobacteriaceae</taxon>
        <taxon>Phyllobacterium</taxon>
    </lineage>
</organism>
<evidence type="ECO:0000256" key="1">
    <source>
        <dbReference type="ARBA" id="ARBA00009437"/>
    </source>
</evidence>
<dbReference type="Gene3D" id="3.40.190.10">
    <property type="entry name" value="Periplasmic binding protein-like II"/>
    <property type="match status" value="2"/>
</dbReference>
<dbReference type="GO" id="GO:0003677">
    <property type="term" value="F:DNA binding"/>
    <property type="evidence" value="ECO:0007669"/>
    <property type="project" value="UniProtKB-KW"/>
</dbReference>
<dbReference type="InterPro" id="IPR037402">
    <property type="entry name" value="YidZ_PBP2"/>
</dbReference>
<dbReference type="PANTHER" id="PTHR30118:SF15">
    <property type="entry name" value="TRANSCRIPTIONAL REGULATORY PROTEIN"/>
    <property type="match status" value="1"/>
</dbReference>
<evidence type="ECO:0000256" key="2">
    <source>
        <dbReference type="ARBA" id="ARBA00022458"/>
    </source>
</evidence>
<dbReference type="SUPFAM" id="SSF53850">
    <property type="entry name" value="Periplasmic binding protein-like II"/>
    <property type="match status" value="1"/>
</dbReference>
<dbReference type="Pfam" id="PF00126">
    <property type="entry name" value="HTH_1"/>
    <property type="match status" value="1"/>
</dbReference>
<keyword evidence="8" id="KW-1185">Reference proteome</keyword>
<sequence length="317" mass="35194">MNNFDNRLDLNLFRVLDAIHANGSISGAARALHLTQPAISHSLARLRDIFNDPLFVRQGNRMVATERVRVIIADIRHNLQGLYAAVETSSAFSPARLVVDFKVALRDVLESATFSPLMRRLATQAPGVCVVSRRVAREAFEKELASGGLDLAIDRKIKVGPHIRQKTLLREPNAVVVRKGHSLSGRKLTQADYVAAKHVLVTHIEGMEPIDYILAEQGLGRNVGLRCQHFFAACKVIAETDWILTMPRTYALELSDVLPLDVLVAPLAIPPIDVVMYWHAVRDDDQGHRWMRDLFAEVMTQYGGGGPPSISGHKYNS</sequence>
<dbReference type="EMBL" id="JACGXN010000001">
    <property type="protein sequence ID" value="MBA8876375.1"/>
    <property type="molecule type" value="Genomic_DNA"/>
</dbReference>
<evidence type="ECO:0000256" key="5">
    <source>
        <dbReference type="ARBA" id="ARBA00023163"/>
    </source>
</evidence>
<name>A0A839EDH6_9HYPH</name>
<proteinExistence type="inferred from homology"/>
<evidence type="ECO:0000256" key="3">
    <source>
        <dbReference type="ARBA" id="ARBA00023015"/>
    </source>
</evidence>
<dbReference type="RefSeq" id="WP_182547186.1">
    <property type="nucleotide sequence ID" value="NZ_JACGXN010000001.1"/>
</dbReference>
<evidence type="ECO:0000259" key="6">
    <source>
        <dbReference type="PROSITE" id="PS50931"/>
    </source>
</evidence>
<evidence type="ECO:0000256" key="4">
    <source>
        <dbReference type="ARBA" id="ARBA00023125"/>
    </source>
</evidence>
<dbReference type="InterPro" id="IPR050389">
    <property type="entry name" value="LysR-type_TF"/>
</dbReference>
<keyword evidence="2" id="KW-0536">Nodulation</keyword>
<comment type="similarity">
    <text evidence="1">Belongs to the LysR transcriptional regulatory family.</text>
</comment>
<dbReference type="GO" id="GO:0003700">
    <property type="term" value="F:DNA-binding transcription factor activity"/>
    <property type="evidence" value="ECO:0007669"/>
    <property type="project" value="InterPro"/>
</dbReference>
<dbReference type="SUPFAM" id="SSF46785">
    <property type="entry name" value="Winged helix' DNA-binding domain"/>
    <property type="match status" value="1"/>
</dbReference>
<reference evidence="7 8" key="1">
    <citation type="submission" date="2020-07" db="EMBL/GenBank/DDBJ databases">
        <title>Genomic Encyclopedia of Type Strains, Phase IV (KMG-V): Genome sequencing to study the core and pangenomes of soil and plant-associated prokaryotes.</title>
        <authorList>
            <person name="Whitman W."/>
        </authorList>
    </citation>
    <scope>NUCLEOTIDE SEQUENCE [LARGE SCALE GENOMIC DNA]</scope>
    <source>
        <strain evidence="7 8">AN3</strain>
    </source>
</reference>
<keyword evidence="5" id="KW-0804">Transcription</keyword>
<dbReference type="Gene3D" id="1.10.10.10">
    <property type="entry name" value="Winged helix-like DNA-binding domain superfamily/Winged helix DNA-binding domain"/>
    <property type="match status" value="1"/>
</dbReference>
<keyword evidence="3" id="KW-0805">Transcription regulation</keyword>
<dbReference type="Pfam" id="PF03466">
    <property type="entry name" value="LysR_substrate"/>
    <property type="match status" value="1"/>
</dbReference>
<keyword evidence="4 7" id="KW-0238">DNA-binding</keyword>
<dbReference type="PRINTS" id="PR00039">
    <property type="entry name" value="HTHLYSR"/>
</dbReference>
<comment type="caution">
    <text evidence="7">The sequence shown here is derived from an EMBL/GenBank/DDBJ whole genome shotgun (WGS) entry which is preliminary data.</text>
</comment>
<dbReference type="InterPro" id="IPR036390">
    <property type="entry name" value="WH_DNA-bd_sf"/>
</dbReference>
<evidence type="ECO:0000313" key="7">
    <source>
        <dbReference type="EMBL" id="MBA8876375.1"/>
    </source>
</evidence>
<accession>A0A839EDH6</accession>
<dbReference type="CDD" id="cd08417">
    <property type="entry name" value="PBP2_Nitroaromatics_like"/>
    <property type="match status" value="1"/>
</dbReference>
<dbReference type="InterPro" id="IPR036388">
    <property type="entry name" value="WH-like_DNA-bd_sf"/>
</dbReference>
<dbReference type="PANTHER" id="PTHR30118">
    <property type="entry name" value="HTH-TYPE TRANSCRIPTIONAL REGULATOR LEUO-RELATED"/>
    <property type="match status" value="1"/>
</dbReference>
<protein>
    <submittedName>
        <fullName evidence="7">DNA-binding transcriptional LysR family regulator</fullName>
    </submittedName>
</protein>
<dbReference type="InterPro" id="IPR000847">
    <property type="entry name" value="LysR_HTH_N"/>
</dbReference>
<feature type="domain" description="HTH lysR-type" evidence="6">
    <location>
        <begin position="8"/>
        <end position="65"/>
    </location>
</feature>
<dbReference type="InterPro" id="IPR005119">
    <property type="entry name" value="LysR_subst-bd"/>
</dbReference>
<gene>
    <name evidence="7" type="ORF">FHW16_000057</name>
</gene>